<dbReference type="Pfam" id="PF23247">
    <property type="entry name" value="LRR_RPS2"/>
    <property type="match status" value="1"/>
</dbReference>
<dbReference type="PANTHER" id="PTHR33463">
    <property type="entry name" value="NB-ARC DOMAIN-CONTAINING PROTEIN-RELATED"/>
    <property type="match status" value="1"/>
</dbReference>
<evidence type="ECO:0000256" key="3">
    <source>
        <dbReference type="ARBA" id="ARBA00022723"/>
    </source>
</evidence>
<dbReference type="Pfam" id="PF00931">
    <property type="entry name" value="NB-ARC"/>
    <property type="match status" value="2"/>
</dbReference>
<keyword evidence="3" id="KW-0479">Metal-binding</keyword>
<dbReference type="Gene3D" id="1.10.8.430">
    <property type="entry name" value="Helical domain of apoptotic protease-activating factors"/>
    <property type="match status" value="2"/>
</dbReference>
<reference evidence="13" key="1">
    <citation type="journal article" date="2006" name="Science">
        <title>The genome of black cottonwood, Populus trichocarpa (Torr. &amp; Gray).</title>
        <authorList>
            <person name="Tuskan G.A."/>
            <person name="Difazio S."/>
            <person name="Jansson S."/>
            <person name="Bohlmann J."/>
            <person name="Grigoriev I."/>
            <person name="Hellsten U."/>
            <person name="Putnam N."/>
            <person name="Ralph S."/>
            <person name="Rombauts S."/>
            <person name="Salamov A."/>
            <person name="Schein J."/>
            <person name="Sterck L."/>
            <person name="Aerts A."/>
            <person name="Bhalerao R.R."/>
            <person name="Bhalerao R.P."/>
            <person name="Blaudez D."/>
            <person name="Boerjan W."/>
            <person name="Brun A."/>
            <person name="Brunner A."/>
            <person name="Busov V."/>
            <person name="Campbell M."/>
            <person name="Carlson J."/>
            <person name="Chalot M."/>
            <person name="Chapman J."/>
            <person name="Chen G.L."/>
            <person name="Cooper D."/>
            <person name="Coutinho P.M."/>
            <person name="Couturier J."/>
            <person name="Covert S."/>
            <person name="Cronk Q."/>
            <person name="Cunningham R."/>
            <person name="Davis J."/>
            <person name="Degroeve S."/>
            <person name="Dejardin A."/>
            <person name="Depamphilis C."/>
            <person name="Detter J."/>
            <person name="Dirks B."/>
            <person name="Dubchak I."/>
            <person name="Duplessis S."/>
            <person name="Ehlting J."/>
            <person name="Ellis B."/>
            <person name="Gendler K."/>
            <person name="Goodstein D."/>
            <person name="Gribskov M."/>
            <person name="Grimwood J."/>
            <person name="Groover A."/>
            <person name="Gunter L."/>
            <person name="Hamberger B."/>
            <person name="Heinze B."/>
            <person name="Helariutta Y."/>
            <person name="Henrissat B."/>
            <person name="Holligan D."/>
            <person name="Holt R."/>
            <person name="Huang W."/>
            <person name="Islam-Faridi N."/>
            <person name="Jones S."/>
            <person name="Jones-Rhoades M."/>
            <person name="Jorgensen R."/>
            <person name="Joshi C."/>
            <person name="Kangasjarvi J."/>
            <person name="Karlsson J."/>
            <person name="Kelleher C."/>
            <person name="Kirkpatrick R."/>
            <person name="Kirst M."/>
            <person name="Kohler A."/>
            <person name="Kalluri U."/>
            <person name="Larimer F."/>
            <person name="Leebens-Mack J."/>
            <person name="Leple J.C."/>
            <person name="Locascio P."/>
            <person name="Lou Y."/>
            <person name="Lucas S."/>
            <person name="Martin F."/>
            <person name="Montanini B."/>
            <person name="Napoli C."/>
            <person name="Nelson D.R."/>
            <person name="Nelson C."/>
            <person name="Nieminen K."/>
            <person name="Nilsson O."/>
            <person name="Pereda V."/>
            <person name="Peter G."/>
            <person name="Philippe R."/>
            <person name="Pilate G."/>
            <person name="Poliakov A."/>
            <person name="Razumovskaya J."/>
            <person name="Richardson P."/>
            <person name="Rinaldi C."/>
            <person name="Ritland K."/>
            <person name="Rouze P."/>
            <person name="Ryaboy D."/>
            <person name="Schmutz J."/>
            <person name="Schrader J."/>
            <person name="Segerman B."/>
            <person name="Shin H."/>
            <person name="Siddiqui A."/>
            <person name="Sterky F."/>
            <person name="Terry A."/>
            <person name="Tsai C.J."/>
            <person name="Uberbacher E."/>
            <person name="Unneberg P."/>
            <person name="Vahala J."/>
            <person name="Wall K."/>
            <person name="Wessler S."/>
            <person name="Yang G."/>
            <person name="Yin T."/>
            <person name="Douglas C."/>
            <person name="Marra M."/>
            <person name="Sandberg G."/>
            <person name="Van de Peer Y."/>
            <person name="Rokhsar D."/>
        </authorList>
    </citation>
    <scope>NUCLEOTIDE SEQUENCE [LARGE SCALE GENOMIC DNA]</scope>
    <source>
        <strain evidence="13">Nisqually-1</strain>
    </source>
</reference>
<keyword evidence="2" id="KW-0433">Leucine-rich repeat</keyword>
<dbReference type="GO" id="GO:0005524">
    <property type="term" value="F:ATP binding"/>
    <property type="evidence" value="ECO:0007669"/>
    <property type="project" value="UniProtKB-KW"/>
</dbReference>
<dbReference type="Gene3D" id="3.40.50.300">
    <property type="entry name" value="P-loop containing nucleotide triphosphate hydrolases"/>
    <property type="match status" value="2"/>
</dbReference>
<dbReference type="InterPro" id="IPR003656">
    <property type="entry name" value="Znf_BED"/>
</dbReference>
<keyword evidence="5" id="KW-0547">Nucleotide-binding</keyword>
<comment type="similarity">
    <text evidence="1">Belongs to the disease resistance NB-LRR family.</text>
</comment>
<evidence type="ECO:0000256" key="4">
    <source>
        <dbReference type="ARBA" id="ARBA00022737"/>
    </source>
</evidence>
<gene>
    <name evidence="13" type="ORF">POPTR_T016200</name>
</gene>
<dbReference type="EMBL" id="KZ623343">
    <property type="protein sequence ID" value="RQO93166.1"/>
    <property type="molecule type" value="Genomic_DNA"/>
</dbReference>
<dbReference type="GO" id="GO:0098542">
    <property type="term" value="P:defense response to other organism"/>
    <property type="evidence" value="ECO:0000318"/>
    <property type="project" value="GO_Central"/>
</dbReference>
<evidence type="ECO:0000256" key="5">
    <source>
        <dbReference type="ARBA" id="ARBA00022741"/>
    </source>
</evidence>
<dbReference type="PRINTS" id="PR00364">
    <property type="entry name" value="DISEASERSIST"/>
</dbReference>
<dbReference type="SUPFAM" id="SSF52540">
    <property type="entry name" value="P-loop containing nucleoside triphosphate hydrolases"/>
    <property type="match status" value="2"/>
</dbReference>
<feature type="region of interest" description="Disordered" evidence="11">
    <location>
        <begin position="70"/>
        <end position="105"/>
    </location>
</feature>
<dbReference type="InterPro" id="IPR050905">
    <property type="entry name" value="Plant_NBS-LRR"/>
</dbReference>
<dbReference type="InterPro" id="IPR032675">
    <property type="entry name" value="LRR_dom_sf"/>
</dbReference>
<evidence type="ECO:0000256" key="6">
    <source>
        <dbReference type="ARBA" id="ARBA00022771"/>
    </source>
</evidence>
<dbReference type="Gene3D" id="3.80.10.10">
    <property type="entry name" value="Ribonuclease Inhibitor"/>
    <property type="match status" value="2"/>
</dbReference>
<evidence type="ECO:0000256" key="10">
    <source>
        <dbReference type="PROSITE-ProRule" id="PRU00027"/>
    </source>
</evidence>
<feature type="domain" description="BED-type" evidence="12">
    <location>
        <begin position="296"/>
        <end position="353"/>
    </location>
</feature>
<evidence type="ECO:0000256" key="7">
    <source>
        <dbReference type="ARBA" id="ARBA00022821"/>
    </source>
</evidence>
<dbReference type="EMBL" id="KZ623343">
    <property type="protein sequence ID" value="RQO93169.1"/>
    <property type="molecule type" value="Genomic_DNA"/>
</dbReference>
<feature type="region of interest" description="Disordered" evidence="11">
    <location>
        <begin position="1480"/>
        <end position="1499"/>
    </location>
</feature>
<dbReference type="InterPro" id="IPR042197">
    <property type="entry name" value="Apaf_helical"/>
</dbReference>
<evidence type="ECO:0000259" key="12">
    <source>
        <dbReference type="PROSITE" id="PS50808"/>
    </source>
</evidence>
<dbReference type="FunFam" id="1.10.10.10:FF:000322">
    <property type="entry name" value="Probable disease resistance protein At1g63360"/>
    <property type="match status" value="1"/>
</dbReference>
<dbReference type="InterPro" id="IPR002182">
    <property type="entry name" value="NB-ARC"/>
</dbReference>
<dbReference type="GO" id="GO:0043531">
    <property type="term" value="F:ADP binding"/>
    <property type="evidence" value="ECO:0007669"/>
    <property type="project" value="InterPro"/>
</dbReference>
<dbReference type="InterPro" id="IPR058922">
    <property type="entry name" value="WHD_DRP"/>
</dbReference>
<dbReference type="CDD" id="cd00009">
    <property type="entry name" value="AAA"/>
    <property type="match status" value="1"/>
</dbReference>
<dbReference type="Gene3D" id="1.10.10.10">
    <property type="entry name" value="Winged helix-like DNA-binding domain superfamily/Winged helix DNA-binding domain"/>
    <property type="match status" value="2"/>
</dbReference>
<keyword evidence="9" id="KW-0067">ATP-binding</keyword>
<dbReference type="EMBL" id="KZ623343">
    <property type="protein sequence ID" value="RQO93167.1"/>
    <property type="molecule type" value="Genomic_DNA"/>
</dbReference>
<dbReference type="PROSITE" id="PS50808">
    <property type="entry name" value="ZF_BED"/>
    <property type="match status" value="2"/>
</dbReference>
<dbReference type="Pfam" id="PF13855">
    <property type="entry name" value="LRR_8"/>
    <property type="match status" value="1"/>
</dbReference>
<dbReference type="SMART" id="SM00382">
    <property type="entry name" value="AAA"/>
    <property type="match status" value="2"/>
</dbReference>
<evidence type="ECO:0000256" key="8">
    <source>
        <dbReference type="ARBA" id="ARBA00022833"/>
    </source>
</evidence>
<evidence type="ECO:0000256" key="11">
    <source>
        <dbReference type="SAM" id="MobiDB-lite"/>
    </source>
</evidence>
<dbReference type="InterPro" id="IPR036388">
    <property type="entry name" value="WH-like_DNA-bd_sf"/>
</dbReference>
<keyword evidence="4" id="KW-0677">Repeat</keyword>
<dbReference type="GO" id="GO:0008270">
    <property type="term" value="F:zinc ion binding"/>
    <property type="evidence" value="ECO:0007669"/>
    <property type="project" value="UniProtKB-KW"/>
</dbReference>
<keyword evidence="7" id="KW-0611">Plant defense</keyword>
<accession>A0A3N7F8R9</accession>
<dbReference type="InterPro" id="IPR057135">
    <property type="entry name" value="At4g27190-like_LRR"/>
</dbReference>
<dbReference type="InterPro" id="IPR027417">
    <property type="entry name" value="P-loop_NTPase"/>
</dbReference>
<keyword evidence="8" id="KW-0862">Zinc</keyword>
<feature type="compositionally biased region" description="Polar residues" evidence="11">
    <location>
        <begin position="74"/>
        <end position="95"/>
    </location>
</feature>
<keyword evidence="6 10" id="KW-0863">Zinc-finger</keyword>
<name>A0A3N7F8R9_POPTR</name>
<dbReference type="InterPro" id="IPR003593">
    <property type="entry name" value="AAA+_ATPase"/>
</dbReference>
<dbReference type="PANTHER" id="PTHR33463:SF187">
    <property type="entry name" value="AND NB-ARC DOMAIN DISEASE RESISTANCE PROTEIN, PUTATIVE-RELATED"/>
    <property type="match status" value="1"/>
</dbReference>
<evidence type="ECO:0000313" key="13">
    <source>
        <dbReference type="EMBL" id="RQO93166.1"/>
    </source>
</evidence>
<feature type="domain" description="BED-type" evidence="12">
    <location>
        <begin position="1416"/>
        <end position="1470"/>
    </location>
</feature>
<reference evidence="13" key="2">
    <citation type="submission" date="2017-07" db="EMBL/GenBank/DDBJ databases">
        <title>WGS assembly of Populus trichocarpa.</title>
        <authorList>
            <person name="Tuskan G."/>
            <person name="Difazio S."/>
            <person name="Jansson S."/>
            <person name="Bohlmann J."/>
            <person name="Grigoriev I."/>
            <person name="Hellsten U."/>
            <person name="Putnam N."/>
            <person name="Ralph S."/>
            <person name="Rombauts S."/>
            <person name="Salamov A."/>
            <person name="Schein J."/>
            <person name="Sterck L."/>
            <person name="Aerts A."/>
            <person name="Bhalerao R."/>
            <person name="Bhalerao R."/>
            <person name="Blaudez D."/>
            <person name="Boerjan W."/>
            <person name="Brun A."/>
            <person name="Brunner A."/>
            <person name="Busov V."/>
            <person name="Campbell M."/>
            <person name="Carlson J."/>
            <person name="Chalot M."/>
            <person name="Chapman J."/>
            <person name="Chen G."/>
            <person name="Cooper D."/>
            <person name="Coutinho P."/>
            <person name="Couturier J."/>
            <person name="Covert S."/>
            <person name="Cronk Q."/>
            <person name="Cunningham R."/>
            <person name="Davis J."/>
            <person name="Degroeve S."/>
            <person name="Dejardin A."/>
            <person name="Depamphilis C."/>
            <person name="Detter J."/>
            <person name="Dirks B."/>
            <person name="Dubchak I."/>
            <person name="Duplessis S."/>
            <person name="Ehlting J."/>
            <person name="Ellis B."/>
            <person name="Gendler K."/>
            <person name="Goodstein D."/>
            <person name="Gribskov M."/>
            <person name="Grimwood J."/>
            <person name="Groover A."/>
            <person name="Gunter L."/>
            <person name="Hamberger B."/>
            <person name="Heinze B."/>
            <person name="Helariutta Y."/>
            <person name="Henrissat B."/>
            <person name="Holligan D."/>
            <person name="Holt R."/>
            <person name="Huang W."/>
            <person name="Islam-Faridi N."/>
            <person name="Jones S."/>
            <person name="Jones-Rhoades M."/>
            <person name="Jorgensen R."/>
            <person name="Joshi C."/>
            <person name="Kangasjarvi J."/>
            <person name="Karlsson J."/>
            <person name="Kelleher C."/>
            <person name="Kirkpatrick R."/>
            <person name="Kirst M."/>
            <person name="Kohler A."/>
            <person name="Kalluri U."/>
            <person name="Larimer F."/>
            <person name="Leebens-Mack J."/>
            <person name="Leple J."/>
            <person name="Locascio P."/>
            <person name="Lou Y."/>
            <person name="Lucas S."/>
            <person name="Martin F."/>
            <person name="Montanini B."/>
            <person name="Napoli C."/>
            <person name="Nelson D."/>
            <person name="Nelson C."/>
            <person name="Nieminen K."/>
            <person name="Nilsson O."/>
            <person name="Pereda V."/>
            <person name="Peter G."/>
            <person name="Philippe R."/>
            <person name="Pilate G."/>
            <person name="Poliakov A."/>
            <person name="Razumovskaya J."/>
            <person name="Richardson P."/>
            <person name="Rinaldi C."/>
            <person name="Ritland K."/>
            <person name="Rouze P."/>
            <person name="Ryaboy D."/>
            <person name="Schmutz J."/>
            <person name="Schrader J."/>
            <person name="Segerman B."/>
            <person name="Shin H."/>
            <person name="Siddiqui A."/>
            <person name="Sterky F."/>
            <person name="Terry A."/>
            <person name="Tsai C."/>
            <person name="Uberbacher E."/>
            <person name="Unneberg P."/>
            <person name="Vahala J."/>
            <person name="Wall K."/>
            <person name="Wessler S."/>
            <person name="Yang G."/>
            <person name="Yin T."/>
            <person name="Douglas C."/>
            <person name="Marra M."/>
            <person name="Sandberg G."/>
            <person name="Van De Peer Y."/>
            <person name="Rokhsar D."/>
        </authorList>
    </citation>
    <scope>NUCLEOTIDE SEQUENCE</scope>
    <source>
        <strain evidence="13">Nisqually-1</strain>
    </source>
</reference>
<protein>
    <recommendedName>
        <fullName evidence="12">BED-type domain-containing protein</fullName>
    </recommendedName>
</protein>
<sequence length="2040" mass="228775">MVQSNDPFWHHVAEMKCMYCGHQFAAATSISRIKWHLSGEEGHGVAICGQVPKQVQEAAFLDMQGRNKRHKGIASSSNVNDNAISSTPQEQNNEVDNLAGDAGKTQAPDIMEVDTENEPLIKMLRQKDPVLHHVDRSFWEHHVDRSFWEYLEKMDDGRMRCKFCGHLFPKATSIWRIKFHLAGVTGRGAKNCAQVPQHIQDAALAAIGGPPAKKPKPLGGSSNDEVTNAISASAQQQNNEMMIGHQREDLSLEDWMASITVEDMELLERGGATRIGSSVRGGRETGEAEQLLKMSRPNDPFWEYVENKDGGSMTCKFCGHCFTQGTSSRRIKLHLAGVRGRGVKICKNVPQEVRDAACEAVNDSPPEKKLETAAGSSTNEVANAISASTQEQNIEVTYVEMALQGGPFFTRELAWANDLRGSSHDSSRPADDQLCSSVNNDVNMKDVQNKVGVKTEPVLFQVVEQSNAEPVSLAGHAGSIQVGVHGMEQGAEEERICPNLAANGMENPCDGSSQHSRRLIIDAQDNTNSAFLIKEEDVENNLGRLVQPGAGASSSGGVACKTNKIKGDALLTRKMVGQAFNDHKETIQSLLEHNEVSSIGIYGMGGVGKTTLVTHIYNQLLERRDTHVYWITGSQDTSINRLQTSLARRIGLDLSSEDEELHRAVALKKELMKKQKWVLILDDLWKAFDLQKLGVPDQVEGCKLILTTRSEKVCQQMKTQHTIKVQPISEEEAWTLFIERLGDDIALSSEVKRIAVDIVRECAGLPLGIITMARSMRGVDDPYEWTDTLKKLKESKCREMEDEVFQLLRFSYDQLNDLALQQCLLYCALYPEDHEIEREELIGYLIDEEIIEEMRSRQAAFDEGHMMLDKLEKVCLLERVGYRRYVKMHVLIRGMAHQILQTNSPVMVGDFRGGLPDVDMWKENLVRVSLKHCYFKEILSSHSPRCPNLSTLLLCDNEGLQFITGSFFTQLHGLKVLDLSHTNITKLPNSVSELVSLTALLLKECRNLRHVPSLEKLRALKRLDLSGTRSLEMMPQGMQCLSNLRYLRMNGCGEKEFPPGILPNLSQLKVFILEEIDYDYFPVTVEGKEVGCLWELENLECYFKGQSDFVEYLNSRNKIQSLRKYHIFVGSRDKGCDREIDDGEMKLDYGISKTVSLGNLRNQGDGDFQVMFPKDIQQLVIYDCSCDVSSLIEHSTELEVIHIEDCSSMESLISSSWFYPSPTPLPSYNGVFSGLKVFNCSGCSRMKELFPLVLLPNLVNLEKITVRDCEKMKEIIGGTRSDEKGVMGEESNNNSFGLKLPKLRELTLRGLPELKSISSAKLICDSLELIEVLYCEKLKRMPICLPLLENGQPSPPPSLRRIEICPEEWWESVVEWEHPNTTYVLRPFVKVQETILPLDLDIEFRGRKRKGMEMVIQNDPFWEYVEKLDGGSFKCTFCAYKFATATSVSRIKWHLAGRGVKLCDKVPEEVQDAARAAIDGPPEKKQKVIAGSSNNDGNNAITTSAQEQNYEGRHVEMAQQGEAFSPTALKVCLDSIVDKEIEFRHDASETIPITEQVQNLKRGSSLERPSINQADGPRGDSSPPKDLSCLGLGSYHDQLCSPSVKNDVMMDDVQNIVREKTEPVASMLEQSNTILNKLAGDDGRIQVGVQGKEQGAEEELICSHPEAESSMEYTCEGFIQQIDRNVSPERARLMENSSGRLVQTGTSASSTKLVGQAFEQNMKVIRSWLMDDEVSTIGIYGMGGVGKTTMLQQICNELLGRPGISQDVCSVTISQDFNIKTLQNLIAKRLDLDISSEDDDKSKAVKLAKELEKKQKWILILDDLWNSFEPQEVGIPISLKGSKLIMTTRSEMVCRQMNSQNNIRVDPLSDEESWTLFMEKLGQDKPLSPEVERIAVDVATECAGLPLGIVTLAESLKGVNDLFEWRITLKRLKESNFWHMEDQIFQILRLSYDCLDDAAQQCFAYCALFDECHKIEREELIKSFIEEGIIKEMNNGHSILDRLEDVCLLERIDGGSAVKMHDLLRDMALHILDEYSLIMG</sequence>
<dbReference type="GO" id="GO:0003677">
    <property type="term" value="F:DNA binding"/>
    <property type="evidence" value="ECO:0007669"/>
    <property type="project" value="InterPro"/>
</dbReference>
<dbReference type="Pfam" id="PF23559">
    <property type="entry name" value="WHD_DRP"/>
    <property type="match status" value="1"/>
</dbReference>
<dbReference type="PROSITE" id="PS51450">
    <property type="entry name" value="LRR"/>
    <property type="match status" value="1"/>
</dbReference>
<evidence type="ECO:0000256" key="9">
    <source>
        <dbReference type="ARBA" id="ARBA00022840"/>
    </source>
</evidence>
<dbReference type="SUPFAM" id="SSF52058">
    <property type="entry name" value="L domain-like"/>
    <property type="match status" value="1"/>
</dbReference>
<proteinExistence type="inferred from homology"/>
<dbReference type="InterPro" id="IPR001611">
    <property type="entry name" value="Leu-rich_rpt"/>
</dbReference>
<dbReference type="OrthoDB" id="1926275at2759"/>
<evidence type="ECO:0000256" key="1">
    <source>
        <dbReference type="ARBA" id="ARBA00008894"/>
    </source>
</evidence>
<organism evidence="13">
    <name type="scientific">Populus trichocarpa</name>
    <name type="common">Western balsam poplar</name>
    <name type="synonym">Populus balsamifera subsp. trichocarpa</name>
    <dbReference type="NCBI Taxonomy" id="3694"/>
    <lineage>
        <taxon>Eukaryota</taxon>
        <taxon>Viridiplantae</taxon>
        <taxon>Streptophyta</taxon>
        <taxon>Embryophyta</taxon>
        <taxon>Tracheophyta</taxon>
        <taxon>Spermatophyta</taxon>
        <taxon>Magnoliopsida</taxon>
        <taxon>eudicotyledons</taxon>
        <taxon>Gunneridae</taxon>
        <taxon>Pentapetalae</taxon>
        <taxon>rosids</taxon>
        <taxon>fabids</taxon>
        <taxon>Malpighiales</taxon>
        <taxon>Salicaceae</taxon>
        <taxon>Saliceae</taxon>
        <taxon>Populus</taxon>
    </lineage>
</organism>
<dbReference type="FunFam" id="3.40.50.300:FF:001091">
    <property type="entry name" value="Probable disease resistance protein At1g61300"/>
    <property type="match status" value="2"/>
</dbReference>
<evidence type="ECO:0000256" key="2">
    <source>
        <dbReference type="ARBA" id="ARBA00022614"/>
    </source>
</evidence>
<feature type="region of interest" description="Disordered" evidence="11">
    <location>
        <begin position="1554"/>
        <end position="1588"/>
    </location>
</feature>